<accession>A0AAV2L956</accession>
<dbReference type="EMBL" id="OZ035844">
    <property type="protein sequence ID" value="CAL1598877.1"/>
    <property type="molecule type" value="Genomic_DNA"/>
</dbReference>
<feature type="compositionally biased region" description="Polar residues" evidence="1">
    <location>
        <begin position="50"/>
        <end position="63"/>
    </location>
</feature>
<gene>
    <name evidence="2" type="ORF">KC01_LOCUS27234</name>
</gene>
<dbReference type="AlphaFoldDB" id="A0AAV2L956"/>
<name>A0AAV2L956_KNICA</name>
<dbReference type="Proteomes" id="UP001497482">
    <property type="component" value="Chromosome 22"/>
</dbReference>
<feature type="region of interest" description="Disordered" evidence="1">
    <location>
        <begin position="50"/>
        <end position="71"/>
    </location>
</feature>
<evidence type="ECO:0000256" key="1">
    <source>
        <dbReference type="SAM" id="MobiDB-lite"/>
    </source>
</evidence>
<evidence type="ECO:0000313" key="2">
    <source>
        <dbReference type="EMBL" id="CAL1598877.1"/>
    </source>
</evidence>
<sequence>MEKIVHVYSRRRSDFGRPCVLSDRDPEVTVDIVPEPGLIGNFIHCTPRDQASQAGQDLSQHQVTAPPAGCSDCVSDSALCWV</sequence>
<organism evidence="2 3">
    <name type="scientific">Knipowitschia caucasica</name>
    <name type="common">Caucasian dwarf goby</name>
    <name type="synonym">Pomatoschistus caucasicus</name>
    <dbReference type="NCBI Taxonomy" id="637954"/>
    <lineage>
        <taxon>Eukaryota</taxon>
        <taxon>Metazoa</taxon>
        <taxon>Chordata</taxon>
        <taxon>Craniata</taxon>
        <taxon>Vertebrata</taxon>
        <taxon>Euteleostomi</taxon>
        <taxon>Actinopterygii</taxon>
        <taxon>Neopterygii</taxon>
        <taxon>Teleostei</taxon>
        <taxon>Neoteleostei</taxon>
        <taxon>Acanthomorphata</taxon>
        <taxon>Gobiaria</taxon>
        <taxon>Gobiiformes</taxon>
        <taxon>Gobioidei</taxon>
        <taxon>Gobiidae</taxon>
        <taxon>Gobiinae</taxon>
        <taxon>Knipowitschia</taxon>
    </lineage>
</organism>
<evidence type="ECO:0000313" key="3">
    <source>
        <dbReference type="Proteomes" id="UP001497482"/>
    </source>
</evidence>
<keyword evidence="3" id="KW-1185">Reference proteome</keyword>
<reference evidence="2 3" key="1">
    <citation type="submission" date="2024-04" db="EMBL/GenBank/DDBJ databases">
        <authorList>
            <person name="Waldvogel A.-M."/>
            <person name="Schoenle A."/>
        </authorList>
    </citation>
    <scope>NUCLEOTIDE SEQUENCE [LARGE SCALE GENOMIC DNA]</scope>
</reference>
<proteinExistence type="predicted"/>
<protein>
    <submittedName>
        <fullName evidence="2">Uncharacterized protein</fullName>
    </submittedName>
</protein>